<feature type="region of interest" description="Disordered" evidence="1">
    <location>
        <begin position="292"/>
        <end position="315"/>
    </location>
</feature>
<evidence type="ECO:0000256" key="2">
    <source>
        <dbReference type="SAM" id="SignalP"/>
    </source>
</evidence>
<keyword evidence="4" id="KW-1185">Reference proteome</keyword>
<dbReference type="Proteomes" id="UP000315235">
    <property type="component" value="Unassembled WGS sequence"/>
</dbReference>
<dbReference type="EMBL" id="VJOY01000001">
    <property type="protein sequence ID" value="TRX76751.1"/>
    <property type="molecule type" value="Genomic_DNA"/>
</dbReference>
<protein>
    <recommendedName>
        <fullName evidence="5">Lipoprotein</fullName>
    </recommendedName>
</protein>
<comment type="caution">
    <text evidence="3">The sequence shown here is derived from an EMBL/GenBank/DDBJ whole genome shotgun (WGS) entry which is preliminary data.</text>
</comment>
<organism evidence="3 4">
    <name type="scientific">Pseudomonas mangiferae</name>
    <dbReference type="NCBI Taxonomy" id="2593654"/>
    <lineage>
        <taxon>Bacteria</taxon>
        <taxon>Pseudomonadati</taxon>
        <taxon>Pseudomonadota</taxon>
        <taxon>Gammaproteobacteria</taxon>
        <taxon>Pseudomonadales</taxon>
        <taxon>Pseudomonadaceae</taxon>
        <taxon>Pseudomonas</taxon>
    </lineage>
</organism>
<accession>A0A553H506</accession>
<evidence type="ECO:0000256" key="1">
    <source>
        <dbReference type="SAM" id="MobiDB-lite"/>
    </source>
</evidence>
<feature type="signal peptide" evidence="2">
    <location>
        <begin position="1"/>
        <end position="31"/>
    </location>
</feature>
<dbReference type="AlphaFoldDB" id="A0A553H506"/>
<evidence type="ECO:0008006" key="5">
    <source>
        <dbReference type="Google" id="ProtNLM"/>
    </source>
</evidence>
<sequence length="315" mass="34979">MTVRPPAPLPFGRQIALFCACALLGACASFHDSDQAPEQKNYTPFPFALLQAEDPAGTYWSVVTKITYDIDDRGQLTLADEGEPLLSLDDDPSHDLTCQRYGGGENQRTSWFPYTAVFVKGGELHGIADARGAAQPLRPLSADADGRMTYTGPRARTPEYSFIPCVGDQPVTRGVRLDGYLPEAARLTLQKTGQGSNQRIELPSLDQPFLYLGYRHGRMIPLPMRPVLLGIDLDARRLVLQYQTTFSANRRLSLLQYRFVSAQGEPSEGETAARYQERTDALMKDLRQCPPPTLLPREACGDPDRRPDSRIFSSE</sequence>
<feature type="chain" id="PRO_5021977158" description="Lipoprotein" evidence="2">
    <location>
        <begin position="32"/>
        <end position="315"/>
    </location>
</feature>
<keyword evidence="2" id="KW-0732">Signal</keyword>
<feature type="compositionally biased region" description="Basic and acidic residues" evidence="1">
    <location>
        <begin position="299"/>
        <end position="309"/>
    </location>
</feature>
<evidence type="ECO:0000313" key="4">
    <source>
        <dbReference type="Proteomes" id="UP000315235"/>
    </source>
</evidence>
<gene>
    <name evidence="3" type="ORF">FM069_01655</name>
</gene>
<evidence type="ECO:0000313" key="3">
    <source>
        <dbReference type="EMBL" id="TRX76751.1"/>
    </source>
</evidence>
<reference evidence="3 4" key="1">
    <citation type="submission" date="2019-07" db="EMBL/GenBank/DDBJ databases">
        <title>Pseudomonas mangiferae sp. nov., isolated from bark of mango tree in Thailand.</title>
        <authorList>
            <person name="Srisuk N."/>
            <person name="Anurat P."/>
        </authorList>
    </citation>
    <scope>NUCLEOTIDE SEQUENCE [LARGE SCALE GENOMIC DNA]</scope>
    <source>
        <strain evidence="3 4">DMKU_BBB3-04</strain>
    </source>
</reference>
<proteinExistence type="predicted"/>
<name>A0A553H506_9PSED</name>
<dbReference type="RefSeq" id="WP_143486460.1">
    <property type="nucleotide sequence ID" value="NZ_VJOY01000001.1"/>
</dbReference>
<dbReference type="PROSITE" id="PS51257">
    <property type="entry name" value="PROKAR_LIPOPROTEIN"/>
    <property type="match status" value="1"/>
</dbReference>